<evidence type="ECO:0000313" key="1">
    <source>
        <dbReference type="EMBL" id="MDT2595415.1"/>
    </source>
</evidence>
<dbReference type="Proteomes" id="UP001256547">
    <property type="component" value="Unassembled WGS sequence"/>
</dbReference>
<accession>A0AAW8TGL8</accession>
<dbReference type="EMBL" id="JARPYR010000001">
    <property type="protein sequence ID" value="MDT2595415.1"/>
    <property type="molecule type" value="Genomic_DNA"/>
</dbReference>
<sequence>ALEDRLKDGSETGDSMKKRLAPFIDAINQIEGLKATVVQDGAGRDIYRASVKVLERSAKDVIAALKEENPAIYTREYQANNGIIEFDIRAVNEEEMNKIVTRLKAIM</sequence>
<comment type="caution">
    <text evidence="2">The sequence shown here is derived from an EMBL/GenBank/DDBJ whole genome shotgun (WGS) entry which is preliminary data.</text>
</comment>
<feature type="non-terminal residue" evidence="2">
    <location>
        <position position="1"/>
    </location>
</feature>
<gene>
    <name evidence="2" type="ORF">P7D36_00005</name>
    <name evidence="1" type="ORF">P7D39_00005</name>
</gene>
<name>A0AAW8TGL8_9ENTE</name>
<evidence type="ECO:0000313" key="2">
    <source>
        <dbReference type="EMBL" id="MDT2635894.1"/>
    </source>
</evidence>
<proteinExistence type="predicted"/>
<evidence type="ECO:0000313" key="3">
    <source>
        <dbReference type="Proteomes" id="UP001245561"/>
    </source>
</evidence>
<dbReference type="AlphaFoldDB" id="A0AAW8TGL8"/>
<keyword evidence="4" id="KW-1185">Reference proteome</keyword>
<organism evidence="2 3">
    <name type="scientific">Enterococcus dongliensis</name>
    <dbReference type="NCBI Taxonomy" id="2559925"/>
    <lineage>
        <taxon>Bacteria</taxon>
        <taxon>Bacillati</taxon>
        <taxon>Bacillota</taxon>
        <taxon>Bacilli</taxon>
        <taxon>Lactobacillales</taxon>
        <taxon>Enterococcaceae</taxon>
        <taxon>Enterococcus</taxon>
    </lineage>
</organism>
<protein>
    <submittedName>
        <fullName evidence="2">SelA-like pyridoxal phosphate-dependent enzyme</fullName>
    </submittedName>
</protein>
<reference evidence="2 4" key="1">
    <citation type="submission" date="2023-03" db="EMBL/GenBank/DDBJ databases">
        <authorList>
            <person name="Shen W."/>
            <person name="Cai J."/>
        </authorList>
    </citation>
    <scope>NUCLEOTIDE SEQUENCE</scope>
    <source>
        <strain evidence="2">P55-2</strain>
        <strain evidence="1 4">P72-2</strain>
    </source>
</reference>
<dbReference type="EMBL" id="JARPYT010000001">
    <property type="protein sequence ID" value="MDT2635894.1"/>
    <property type="molecule type" value="Genomic_DNA"/>
</dbReference>
<evidence type="ECO:0000313" key="4">
    <source>
        <dbReference type="Proteomes" id="UP001256547"/>
    </source>
</evidence>
<dbReference type="Proteomes" id="UP001245561">
    <property type="component" value="Unassembled WGS sequence"/>
</dbReference>